<proteinExistence type="predicted"/>
<protein>
    <submittedName>
        <fullName evidence="1">Uncharacterized protein</fullName>
    </submittedName>
</protein>
<dbReference type="Proteomes" id="UP000652761">
    <property type="component" value="Unassembled WGS sequence"/>
</dbReference>
<keyword evidence="2" id="KW-1185">Reference proteome</keyword>
<accession>A0A843VBU3</accession>
<gene>
    <name evidence="1" type="ORF">Taro_025283</name>
</gene>
<reference evidence="1" key="1">
    <citation type="submission" date="2017-07" db="EMBL/GenBank/DDBJ databases">
        <title>Taro Niue Genome Assembly and Annotation.</title>
        <authorList>
            <person name="Atibalentja N."/>
            <person name="Keating K."/>
            <person name="Fields C.J."/>
        </authorList>
    </citation>
    <scope>NUCLEOTIDE SEQUENCE</scope>
    <source>
        <strain evidence="1">Niue_2</strain>
        <tissue evidence="1">Leaf</tissue>
    </source>
</reference>
<name>A0A843VBU3_COLES</name>
<dbReference type="AlphaFoldDB" id="A0A843VBU3"/>
<comment type="caution">
    <text evidence="1">The sequence shown here is derived from an EMBL/GenBank/DDBJ whole genome shotgun (WGS) entry which is preliminary data.</text>
</comment>
<evidence type="ECO:0000313" key="2">
    <source>
        <dbReference type="Proteomes" id="UP000652761"/>
    </source>
</evidence>
<sequence length="138" mass="15845">MTKEDHKMNIRYHPKPLISMSLFEIRLRKTCNGLYVRAGRRHGRAVTQNYVVAMILSHPHVLPNRPAFIAITLILLVIQPLPYPKGRGTSVKHVVEAAQNITRYIYNHTLVLQWMRDYCGGEILRPAITCFVTNHCLG</sequence>
<dbReference type="EMBL" id="NMUH01001471">
    <property type="protein sequence ID" value="MQL92656.1"/>
    <property type="molecule type" value="Genomic_DNA"/>
</dbReference>
<organism evidence="1 2">
    <name type="scientific">Colocasia esculenta</name>
    <name type="common">Wild taro</name>
    <name type="synonym">Arum esculentum</name>
    <dbReference type="NCBI Taxonomy" id="4460"/>
    <lineage>
        <taxon>Eukaryota</taxon>
        <taxon>Viridiplantae</taxon>
        <taxon>Streptophyta</taxon>
        <taxon>Embryophyta</taxon>
        <taxon>Tracheophyta</taxon>
        <taxon>Spermatophyta</taxon>
        <taxon>Magnoliopsida</taxon>
        <taxon>Liliopsida</taxon>
        <taxon>Araceae</taxon>
        <taxon>Aroideae</taxon>
        <taxon>Colocasieae</taxon>
        <taxon>Colocasia</taxon>
    </lineage>
</organism>
<evidence type="ECO:0000313" key="1">
    <source>
        <dbReference type="EMBL" id="MQL92656.1"/>
    </source>
</evidence>